<gene>
    <name evidence="2" type="ORF">J0J18_24300</name>
</gene>
<sequence>AYRVYNKRTLCVEESIHVIFDENDLLTYQEDDEDEDEDDPDFWLTRNNPPELEEEDREIIGSEVENINQENLTKDENPEQTHE</sequence>
<dbReference type="AlphaFoldDB" id="A0AAW4HF81"/>
<dbReference type="EMBL" id="JAFKOQ010000265">
    <property type="protein sequence ID" value="MBN8124817.1"/>
    <property type="molecule type" value="Genomic_DNA"/>
</dbReference>
<protein>
    <submittedName>
        <fullName evidence="2">Uncharacterized protein</fullName>
    </submittedName>
</protein>
<evidence type="ECO:0000313" key="2">
    <source>
        <dbReference type="EMBL" id="MBN8124817.1"/>
    </source>
</evidence>
<name>A0AAW4HF81_VIBVL</name>
<feature type="compositionally biased region" description="Basic and acidic residues" evidence="1">
    <location>
        <begin position="72"/>
        <end position="83"/>
    </location>
</feature>
<comment type="caution">
    <text evidence="2">The sequence shown here is derived from an EMBL/GenBank/DDBJ whole genome shotgun (WGS) entry which is preliminary data.</text>
</comment>
<evidence type="ECO:0000256" key="1">
    <source>
        <dbReference type="SAM" id="MobiDB-lite"/>
    </source>
</evidence>
<feature type="compositionally biased region" description="Acidic residues" evidence="1">
    <location>
        <begin position="30"/>
        <end position="41"/>
    </location>
</feature>
<organism evidence="2 3">
    <name type="scientific">Vibrio vulnificus</name>
    <dbReference type="NCBI Taxonomy" id="672"/>
    <lineage>
        <taxon>Bacteria</taxon>
        <taxon>Pseudomonadati</taxon>
        <taxon>Pseudomonadota</taxon>
        <taxon>Gammaproteobacteria</taxon>
        <taxon>Vibrionales</taxon>
        <taxon>Vibrionaceae</taxon>
        <taxon>Vibrio</taxon>
    </lineage>
</organism>
<proteinExistence type="predicted"/>
<evidence type="ECO:0000313" key="3">
    <source>
        <dbReference type="Proteomes" id="UP000664056"/>
    </source>
</evidence>
<reference evidence="2" key="1">
    <citation type="submission" date="2021-03" db="EMBL/GenBank/DDBJ databases">
        <title>Study of the foodborne Vibrio vulnificus isolates from China.</title>
        <authorList>
            <person name="Zheng Z."/>
            <person name="Ye L."/>
        </authorList>
    </citation>
    <scope>NUCLEOTIDE SEQUENCE</scope>
    <source>
        <strain evidence="2">Vv1582</strain>
    </source>
</reference>
<feature type="non-terminal residue" evidence="2">
    <location>
        <position position="83"/>
    </location>
</feature>
<feature type="non-terminal residue" evidence="2">
    <location>
        <position position="1"/>
    </location>
</feature>
<feature type="region of interest" description="Disordered" evidence="1">
    <location>
        <begin position="30"/>
        <end position="83"/>
    </location>
</feature>
<accession>A0AAW4HF81</accession>
<dbReference type="RefSeq" id="WP_206623333.1">
    <property type="nucleotide sequence ID" value="NZ_JAFKOQ010000265.1"/>
</dbReference>
<dbReference type="Proteomes" id="UP000664056">
    <property type="component" value="Unassembled WGS sequence"/>
</dbReference>